<dbReference type="AlphaFoldDB" id="A0A0L0D721"/>
<dbReference type="GeneID" id="25563918"/>
<organism evidence="2 3">
    <name type="scientific">Thecamonas trahens ATCC 50062</name>
    <dbReference type="NCBI Taxonomy" id="461836"/>
    <lineage>
        <taxon>Eukaryota</taxon>
        <taxon>Apusozoa</taxon>
        <taxon>Apusomonadida</taxon>
        <taxon>Apusomonadidae</taxon>
        <taxon>Thecamonas</taxon>
    </lineage>
</organism>
<sequence>MLRTRTVVSSLSGLRAAAGASMAMPTRTAYTWDQRAEAERLRVEEGRLHEEADVLDEPIIFDTDPYITPGRALGALGLAFVGIGAFYGFLTIIDPSQSNPAVPREFPFNGLHVELGGDPDVVPATASADAADE</sequence>
<keyword evidence="1" id="KW-0812">Transmembrane</keyword>
<proteinExistence type="predicted"/>
<keyword evidence="1" id="KW-0472">Membrane</keyword>
<evidence type="ECO:0000256" key="1">
    <source>
        <dbReference type="SAM" id="Phobius"/>
    </source>
</evidence>
<dbReference type="OrthoDB" id="2014058at2759"/>
<keyword evidence="1" id="KW-1133">Transmembrane helix</keyword>
<evidence type="ECO:0000313" key="2">
    <source>
        <dbReference type="EMBL" id="KNC48144.1"/>
    </source>
</evidence>
<reference evidence="2 3" key="1">
    <citation type="submission" date="2010-05" db="EMBL/GenBank/DDBJ databases">
        <title>The Genome Sequence of Thecamonas trahens ATCC 50062.</title>
        <authorList>
            <consortium name="The Broad Institute Genome Sequencing Platform"/>
            <person name="Russ C."/>
            <person name="Cuomo C."/>
            <person name="Shea T."/>
            <person name="Young S.K."/>
            <person name="Zeng Q."/>
            <person name="Koehrsen M."/>
            <person name="Haas B."/>
            <person name="Borodovsky M."/>
            <person name="Guigo R."/>
            <person name="Alvarado L."/>
            <person name="Berlin A."/>
            <person name="Bochicchio J."/>
            <person name="Borenstein D."/>
            <person name="Chapman S."/>
            <person name="Chen Z."/>
            <person name="Freedman E."/>
            <person name="Gellesch M."/>
            <person name="Goldberg J."/>
            <person name="Griggs A."/>
            <person name="Gujja S."/>
            <person name="Heilman E."/>
            <person name="Heiman D."/>
            <person name="Hepburn T."/>
            <person name="Howarth C."/>
            <person name="Jen D."/>
            <person name="Larson L."/>
            <person name="Mehta T."/>
            <person name="Park D."/>
            <person name="Pearson M."/>
            <person name="Roberts A."/>
            <person name="Saif S."/>
            <person name="Shenoy N."/>
            <person name="Sisk P."/>
            <person name="Stolte C."/>
            <person name="Sykes S."/>
            <person name="Thomson T."/>
            <person name="Walk T."/>
            <person name="White J."/>
            <person name="Yandava C."/>
            <person name="Burger G."/>
            <person name="Gray M.W."/>
            <person name="Holland P.W.H."/>
            <person name="King N."/>
            <person name="Lang F.B.F."/>
            <person name="Roger A.J."/>
            <person name="Ruiz-Trillo I."/>
            <person name="Lander E."/>
            <person name="Nusbaum C."/>
        </authorList>
    </citation>
    <scope>NUCLEOTIDE SEQUENCE [LARGE SCALE GENOMIC DNA]</scope>
    <source>
        <strain evidence="2 3">ATCC 50062</strain>
    </source>
</reference>
<protein>
    <submittedName>
        <fullName evidence="2">Uncharacterized protein</fullName>
    </submittedName>
</protein>
<dbReference type="RefSeq" id="XP_013758714.1">
    <property type="nucleotide sequence ID" value="XM_013903260.1"/>
</dbReference>
<feature type="transmembrane region" description="Helical" evidence="1">
    <location>
        <begin position="72"/>
        <end position="93"/>
    </location>
</feature>
<name>A0A0L0D721_THETB</name>
<gene>
    <name evidence="2" type="ORF">AMSG_04373</name>
</gene>
<evidence type="ECO:0000313" key="3">
    <source>
        <dbReference type="Proteomes" id="UP000054408"/>
    </source>
</evidence>
<dbReference type="Proteomes" id="UP000054408">
    <property type="component" value="Unassembled WGS sequence"/>
</dbReference>
<dbReference type="EMBL" id="GL349450">
    <property type="protein sequence ID" value="KNC48144.1"/>
    <property type="molecule type" value="Genomic_DNA"/>
</dbReference>
<accession>A0A0L0D721</accession>
<keyword evidence="3" id="KW-1185">Reference proteome</keyword>